<evidence type="ECO:0000256" key="10">
    <source>
        <dbReference type="ARBA" id="ARBA00029605"/>
    </source>
</evidence>
<proteinExistence type="inferred from homology"/>
<dbReference type="PIRSF" id="PIRSF006431">
    <property type="entry name" value="Pept_S33"/>
    <property type="match status" value="1"/>
</dbReference>
<evidence type="ECO:0000256" key="8">
    <source>
        <dbReference type="ARBA" id="ARBA00022670"/>
    </source>
</evidence>
<reference evidence="15" key="1">
    <citation type="submission" date="2016-04" db="EMBL/GenBank/DDBJ databases">
        <authorList>
            <person name="Evans L.H."/>
            <person name="Alamgir A."/>
            <person name="Owens N."/>
            <person name="Weber N.D."/>
            <person name="Virtaneva K."/>
            <person name="Barbian K."/>
            <person name="Babar A."/>
            <person name="Rosenke K."/>
        </authorList>
    </citation>
    <scope>NUCLEOTIDE SEQUENCE</scope>
    <source>
        <strain evidence="15">86</strain>
    </source>
</reference>
<keyword evidence="7 11" id="KW-0963">Cytoplasm</keyword>
<dbReference type="InterPro" id="IPR000073">
    <property type="entry name" value="AB_hydrolase_1"/>
</dbReference>
<evidence type="ECO:0000256" key="11">
    <source>
        <dbReference type="PIRNR" id="PIRNR006431"/>
    </source>
</evidence>
<evidence type="ECO:0000256" key="5">
    <source>
        <dbReference type="ARBA" id="ARBA00021843"/>
    </source>
</evidence>
<evidence type="ECO:0000256" key="13">
    <source>
        <dbReference type="RuleBase" id="RU003421"/>
    </source>
</evidence>
<comment type="catalytic activity">
    <reaction evidence="1 11 13">
        <text>Release of N-terminal proline from a peptide.</text>
        <dbReference type="EC" id="3.4.11.5"/>
    </reaction>
</comment>
<dbReference type="PANTHER" id="PTHR43722">
    <property type="entry name" value="PROLINE IMINOPEPTIDASE"/>
    <property type="match status" value="1"/>
</dbReference>
<comment type="subcellular location">
    <subcellularLocation>
        <location evidence="2 11">Cytoplasm</location>
    </subcellularLocation>
</comment>
<dbReference type="AlphaFoldDB" id="A0A212KGX2"/>
<dbReference type="GO" id="GO:0006508">
    <property type="term" value="P:proteolysis"/>
    <property type="evidence" value="ECO:0007669"/>
    <property type="project" value="UniProtKB-KW"/>
</dbReference>
<keyword evidence="9 11" id="KW-0378">Hydrolase</keyword>
<evidence type="ECO:0000256" key="7">
    <source>
        <dbReference type="ARBA" id="ARBA00022490"/>
    </source>
</evidence>
<dbReference type="Gene3D" id="3.40.50.1820">
    <property type="entry name" value="alpha/beta hydrolase"/>
    <property type="match status" value="1"/>
</dbReference>
<dbReference type="InterPro" id="IPR005944">
    <property type="entry name" value="Pro_iminopeptidase"/>
</dbReference>
<dbReference type="InterPro" id="IPR029058">
    <property type="entry name" value="AB_hydrolase_fold"/>
</dbReference>
<dbReference type="SUPFAM" id="SSF53474">
    <property type="entry name" value="alpha/beta-Hydrolases"/>
    <property type="match status" value="1"/>
</dbReference>
<dbReference type="InterPro" id="IPR002410">
    <property type="entry name" value="Peptidase_S33"/>
</dbReference>
<protein>
    <recommendedName>
        <fullName evidence="5 11">Proline iminopeptidase</fullName>
        <shortName evidence="11">PIP</shortName>
        <ecNumber evidence="4 11">3.4.11.5</ecNumber>
    </recommendedName>
    <alternativeName>
        <fullName evidence="10 11">Prolyl aminopeptidase</fullName>
    </alternativeName>
</protein>
<feature type="active site" description="Nucleophile" evidence="12">
    <location>
        <position position="115"/>
    </location>
</feature>
<evidence type="ECO:0000256" key="3">
    <source>
        <dbReference type="ARBA" id="ARBA00010088"/>
    </source>
</evidence>
<feature type="domain" description="AB hydrolase-1" evidence="14">
    <location>
        <begin position="41"/>
        <end position="306"/>
    </location>
</feature>
<evidence type="ECO:0000256" key="9">
    <source>
        <dbReference type="ARBA" id="ARBA00022801"/>
    </source>
</evidence>
<dbReference type="GO" id="GO:0004177">
    <property type="term" value="F:aminopeptidase activity"/>
    <property type="evidence" value="ECO:0007669"/>
    <property type="project" value="UniProtKB-UniRule"/>
</dbReference>
<dbReference type="EC" id="3.4.11.5" evidence="4 11"/>
<accession>A0A212KGX2</accession>
<keyword evidence="8 11" id="KW-0645">Protease</keyword>
<organism evidence="15">
    <name type="scientific">uncultured Alphaproteobacteria bacterium</name>
    <dbReference type="NCBI Taxonomy" id="91750"/>
    <lineage>
        <taxon>Bacteria</taxon>
        <taxon>Pseudomonadati</taxon>
        <taxon>Pseudomonadota</taxon>
        <taxon>Alphaproteobacteria</taxon>
        <taxon>environmental samples</taxon>
    </lineage>
</organism>
<evidence type="ECO:0000256" key="1">
    <source>
        <dbReference type="ARBA" id="ARBA00001585"/>
    </source>
</evidence>
<dbReference type="PANTHER" id="PTHR43722:SF1">
    <property type="entry name" value="PROLINE IMINOPEPTIDASE"/>
    <property type="match status" value="1"/>
</dbReference>
<gene>
    <name evidence="15" type="primary">pip</name>
    <name evidence="15" type="ORF">KL86APRO_20015</name>
</gene>
<feature type="active site" evidence="12">
    <location>
        <position position="273"/>
    </location>
</feature>
<feature type="active site" description="Proton donor" evidence="12">
    <location>
        <position position="301"/>
    </location>
</feature>
<dbReference type="GO" id="GO:0005737">
    <property type="term" value="C:cytoplasm"/>
    <property type="evidence" value="ECO:0007669"/>
    <property type="project" value="UniProtKB-SubCell"/>
</dbReference>
<dbReference type="NCBIfam" id="TIGR01249">
    <property type="entry name" value="pro_imino_pep_1"/>
    <property type="match status" value="1"/>
</dbReference>
<sequence>MDTVHAADLYPPIAPFASGMLAVGDGHRIYWEQCGAPGGIPVVYFHGGPGSGCLPAHRRFYDPDRYRIVLFDQRGCGRSAPIGETRANTTWDLIADIEALRRYLDIPAWLVAGGSWGTTLALAYGQTHPDRCLGFILRGVFLFGAEEVDWFLTGMGRFFPEAEARWRGFLPPDERADPLAAYARRLEDPDPRIHGPAAHVWNAYEHACSSLHGPRDGDVWWRTPEVVDGDVVALARLEVHYMRHQGFLAPGQLLAGVPKVAHLPLAVVQGRYDVVCPIRTAHRLVQAWPGASMTIVPDAGHSAFEPGTRAGMVRYADAFARNFDGFAGISPVRAFAL</sequence>
<evidence type="ECO:0000256" key="2">
    <source>
        <dbReference type="ARBA" id="ARBA00004496"/>
    </source>
</evidence>
<name>A0A212KGX2_9PROT</name>
<dbReference type="EMBL" id="FLUO01000002">
    <property type="protein sequence ID" value="SBW10897.1"/>
    <property type="molecule type" value="Genomic_DNA"/>
</dbReference>
<evidence type="ECO:0000256" key="12">
    <source>
        <dbReference type="PIRSR" id="PIRSR006431-1"/>
    </source>
</evidence>
<comment type="similarity">
    <text evidence="3 11 13">Belongs to the peptidase S33 family.</text>
</comment>
<keyword evidence="6 11" id="KW-0031">Aminopeptidase</keyword>
<evidence type="ECO:0000256" key="6">
    <source>
        <dbReference type="ARBA" id="ARBA00022438"/>
    </source>
</evidence>
<dbReference type="PRINTS" id="PR00793">
    <property type="entry name" value="PROAMNOPTASE"/>
</dbReference>
<evidence type="ECO:0000313" key="15">
    <source>
        <dbReference type="EMBL" id="SBW10897.1"/>
    </source>
</evidence>
<dbReference type="Pfam" id="PF00561">
    <property type="entry name" value="Abhydrolase_1"/>
    <property type="match status" value="1"/>
</dbReference>
<evidence type="ECO:0000256" key="4">
    <source>
        <dbReference type="ARBA" id="ARBA00012568"/>
    </source>
</evidence>
<evidence type="ECO:0000259" key="14">
    <source>
        <dbReference type="Pfam" id="PF00561"/>
    </source>
</evidence>